<accession>A0A5J4TRQ0</accession>
<gene>
    <name evidence="2" type="ORF">EZS28_044438</name>
</gene>
<dbReference type="Proteomes" id="UP000324800">
    <property type="component" value="Unassembled WGS sequence"/>
</dbReference>
<sequence length="339" mass="38089">MEFVEFAGNEANMDIQILGNLEKASNIVNQSLPELVNEFILRGRRIREIRKLLMNQKMNEIIKQKTKDIHNKQREQINKQTKTVNNNVSPRAVIIPLNSADNALLICSHRYHSLSHQLDQSISSSQQQQQQSISQSDPFSSPCSRVFITNKLISKYFSSSEGPLFSIVRGKGAAYGASLQPDSKQGLMELTLNDCNNVALAYSLAREAVLGEGADLEKEKKLDKLSKTTLIRARSSFIFGLLQDEFTPLTALNSRGSNISRWGEYGNRNDFTQKLIADINSITEAELMHAYEEFVVPVFNADTQTITIVSPAAKVDETIREFKDQFGIELTKIESVDEL</sequence>
<dbReference type="InterPro" id="IPR011249">
    <property type="entry name" value="Metalloenz_LuxS/M16"/>
</dbReference>
<evidence type="ECO:0000313" key="3">
    <source>
        <dbReference type="Proteomes" id="UP000324800"/>
    </source>
</evidence>
<dbReference type="PANTHER" id="PTHR43016">
    <property type="entry name" value="PRESEQUENCE PROTEASE"/>
    <property type="match status" value="1"/>
</dbReference>
<evidence type="ECO:0008006" key="4">
    <source>
        <dbReference type="Google" id="ProtNLM"/>
    </source>
</evidence>
<dbReference type="SUPFAM" id="SSF63411">
    <property type="entry name" value="LuxS/MPP-like metallohydrolase"/>
    <property type="match status" value="1"/>
</dbReference>
<dbReference type="EMBL" id="SNRW01027522">
    <property type="protein sequence ID" value="KAA6360035.1"/>
    <property type="molecule type" value="Genomic_DNA"/>
</dbReference>
<evidence type="ECO:0000256" key="1">
    <source>
        <dbReference type="SAM" id="MobiDB-lite"/>
    </source>
</evidence>
<protein>
    <recommendedName>
        <fullName evidence="4">Peptidase M16 C-terminal domain-containing protein</fullName>
    </recommendedName>
</protein>
<name>A0A5J4TRQ0_9EUKA</name>
<dbReference type="OrthoDB" id="4953at2759"/>
<reference evidence="2 3" key="1">
    <citation type="submission" date="2019-03" db="EMBL/GenBank/DDBJ databases">
        <title>Single cell metagenomics reveals metabolic interactions within the superorganism composed of flagellate Streblomastix strix and complex community of Bacteroidetes bacteria on its surface.</title>
        <authorList>
            <person name="Treitli S.C."/>
            <person name="Kolisko M."/>
            <person name="Husnik F."/>
            <person name="Keeling P."/>
            <person name="Hampl V."/>
        </authorList>
    </citation>
    <scope>NUCLEOTIDE SEQUENCE [LARGE SCALE GENOMIC DNA]</scope>
    <source>
        <strain evidence="2">ST1C</strain>
    </source>
</reference>
<feature type="region of interest" description="Disordered" evidence="1">
    <location>
        <begin position="118"/>
        <end position="140"/>
    </location>
</feature>
<evidence type="ECO:0000313" key="2">
    <source>
        <dbReference type="EMBL" id="KAA6360035.1"/>
    </source>
</evidence>
<organism evidence="2 3">
    <name type="scientific">Streblomastix strix</name>
    <dbReference type="NCBI Taxonomy" id="222440"/>
    <lineage>
        <taxon>Eukaryota</taxon>
        <taxon>Metamonada</taxon>
        <taxon>Preaxostyla</taxon>
        <taxon>Oxymonadida</taxon>
        <taxon>Streblomastigidae</taxon>
        <taxon>Streblomastix</taxon>
    </lineage>
</organism>
<comment type="caution">
    <text evidence="2">The sequence shown here is derived from an EMBL/GenBank/DDBJ whole genome shotgun (WGS) entry which is preliminary data.</text>
</comment>
<proteinExistence type="predicted"/>
<dbReference type="AlphaFoldDB" id="A0A5J4TRQ0"/>
<feature type="compositionally biased region" description="Low complexity" evidence="1">
    <location>
        <begin position="118"/>
        <end position="137"/>
    </location>
</feature>
<dbReference type="PANTHER" id="PTHR43016:SF16">
    <property type="entry name" value="METALLOPROTEASE, PUTATIVE (AFU_ORTHOLOGUE AFUA_4G07610)-RELATED"/>
    <property type="match status" value="1"/>
</dbReference>
<dbReference type="GO" id="GO:0046872">
    <property type="term" value="F:metal ion binding"/>
    <property type="evidence" value="ECO:0007669"/>
    <property type="project" value="InterPro"/>
</dbReference>
<dbReference type="Gene3D" id="3.30.830.10">
    <property type="entry name" value="Metalloenzyme, LuxS/M16 peptidase-like"/>
    <property type="match status" value="1"/>
</dbReference>